<dbReference type="EMBL" id="VSKM01000003">
    <property type="protein sequence ID" value="TYB77500.1"/>
    <property type="molecule type" value="Genomic_DNA"/>
</dbReference>
<dbReference type="AlphaFoldDB" id="A0A8H2LGF9"/>
<evidence type="ECO:0008006" key="3">
    <source>
        <dbReference type="Google" id="ProtNLM"/>
    </source>
</evidence>
<accession>A0A8H2LGF9</accession>
<organism evidence="1 2">
    <name type="scientific">Bizionia saleffrena</name>
    <dbReference type="NCBI Taxonomy" id="291189"/>
    <lineage>
        <taxon>Bacteria</taxon>
        <taxon>Pseudomonadati</taxon>
        <taxon>Bacteroidota</taxon>
        <taxon>Flavobacteriia</taxon>
        <taxon>Flavobacteriales</taxon>
        <taxon>Flavobacteriaceae</taxon>
        <taxon>Bizionia</taxon>
    </lineage>
</organism>
<dbReference type="Proteomes" id="UP000323324">
    <property type="component" value="Unassembled WGS sequence"/>
</dbReference>
<protein>
    <recommendedName>
        <fullName evidence="3">Glutaminyl-tRNA synthetase</fullName>
    </recommendedName>
</protein>
<sequence length="67" mass="7954">MKTYKTLDDIEFDLKRLTLERNIALEEIKVSKGEFVESLQPAEWMRTGFKLIGKVGVMMFVKKIFRR</sequence>
<keyword evidence="2" id="KW-1185">Reference proteome</keyword>
<proteinExistence type="predicted"/>
<dbReference type="RefSeq" id="WP_148368788.1">
    <property type="nucleotide sequence ID" value="NZ_VSKM01000003.1"/>
</dbReference>
<gene>
    <name evidence="1" type="ORF">ES676_04195</name>
</gene>
<name>A0A8H2LGF9_9FLAO</name>
<reference evidence="1 2" key="1">
    <citation type="submission" date="2019-08" db="EMBL/GenBank/DDBJ databases">
        <title>Genomes of Antarctic Bizionia species.</title>
        <authorList>
            <person name="Bowman J.P."/>
        </authorList>
    </citation>
    <scope>NUCLEOTIDE SEQUENCE [LARGE SCALE GENOMIC DNA]</scope>
    <source>
        <strain evidence="1 2">HFD</strain>
    </source>
</reference>
<evidence type="ECO:0000313" key="2">
    <source>
        <dbReference type="Proteomes" id="UP000323324"/>
    </source>
</evidence>
<evidence type="ECO:0000313" key="1">
    <source>
        <dbReference type="EMBL" id="TYB77500.1"/>
    </source>
</evidence>
<comment type="caution">
    <text evidence="1">The sequence shown here is derived from an EMBL/GenBank/DDBJ whole genome shotgun (WGS) entry which is preliminary data.</text>
</comment>